<dbReference type="AlphaFoldDB" id="A0A165R8R2"/>
<accession>A0A165R8R2</accession>
<dbReference type="InParanoid" id="A0A165R8R2"/>
<sequence>MSNSLSGVFAAFRRVSHIQGYPVSVCGAPSGCPALVAPRLPQTSFVMATGPKMARSSGVSMVWRRTCSLVRAANLNAPMSPVSLRTSQVKWLARSSADRCPVACSLYHSLLQEVNKVVQTTTTLALASRWILGVQRGICTAESMRVSERS</sequence>
<gene>
    <name evidence="1" type="ORF">NEOLEDRAFT_549047</name>
</gene>
<name>A0A165R8R2_9AGAM</name>
<evidence type="ECO:0000313" key="2">
    <source>
        <dbReference type="Proteomes" id="UP000076761"/>
    </source>
</evidence>
<proteinExistence type="predicted"/>
<organism evidence="1 2">
    <name type="scientific">Neolentinus lepideus HHB14362 ss-1</name>
    <dbReference type="NCBI Taxonomy" id="1314782"/>
    <lineage>
        <taxon>Eukaryota</taxon>
        <taxon>Fungi</taxon>
        <taxon>Dikarya</taxon>
        <taxon>Basidiomycota</taxon>
        <taxon>Agaricomycotina</taxon>
        <taxon>Agaricomycetes</taxon>
        <taxon>Gloeophyllales</taxon>
        <taxon>Gloeophyllaceae</taxon>
        <taxon>Neolentinus</taxon>
    </lineage>
</organism>
<dbReference type="Proteomes" id="UP000076761">
    <property type="component" value="Unassembled WGS sequence"/>
</dbReference>
<reference evidence="1 2" key="1">
    <citation type="journal article" date="2016" name="Mol. Biol. Evol.">
        <title>Comparative Genomics of Early-Diverging Mushroom-Forming Fungi Provides Insights into the Origins of Lignocellulose Decay Capabilities.</title>
        <authorList>
            <person name="Nagy L.G."/>
            <person name="Riley R."/>
            <person name="Tritt A."/>
            <person name="Adam C."/>
            <person name="Daum C."/>
            <person name="Floudas D."/>
            <person name="Sun H."/>
            <person name="Yadav J.S."/>
            <person name="Pangilinan J."/>
            <person name="Larsson K.H."/>
            <person name="Matsuura K."/>
            <person name="Barry K."/>
            <person name="Labutti K."/>
            <person name="Kuo R."/>
            <person name="Ohm R.A."/>
            <person name="Bhattacharya S.S."/>
            <person name="Shirouzu T."/>
            <person name="Yoshinaga Y."/>
            <person name="Martin F.M."/>
            <person name="Grigoriev I.V."/>
            <person name="Hibbett D.S."/>
        </authorList>
    </citation>
    <scope>NUCLEOTIDE SEQUENCE [LARGE SCALE GENOMIC DNA]</scope>
    <source>
        <strain evidence="1 2">HHB14362 ss-1</strain>
    </source>
</reference>
<protein>
    <submittedName>
        <fullName evidence="1">Uncharacterized protein</fullName>
    </submittedName>
</protein>
<keyword evidence="2" id="KW-1185">Reference proteome</keyword>
<evidence type="ECO:0000313" key="1">
    <source>
        <dbReference type="EMBL" id="KZT23463.1"/>
    </source>
</evidence>
<dbReference type="EMBL" id="KV425585">
    <property type="protein sequence ID" value="KZT23463.1"/>
    <property type="molecule type" value="Genomic_DNA"/>
</dbReference>